<dbReference type="Gene3D" id="3.10.129.10">
    <property type="entry name" value="Hotdog Thioesterase"/>
    <property type="match status" value="1"/>
</dbReference>
<comment type="caution">
    <text evidence="3">The sequence shown here is derived from an EMBL/GenBank/DDBJ whole genome shotgun (WGS) entry which is preliminary data.</text>
</comment>
<evidence type="ECO:0000256" key="1">
    <source>
        <dbReference type="ARBA" id="ARBA00009174"/>
    </source>
</evidence>
<keyword evidence="2 3" id="KW-0456">Lyase</keyword>
<dbReference type="EC" id="4.2.1.59" evidence="3"/>
<dbReference type="InterPro" id="IPR013114">
    <property type="entry name" value="FabA_FabZ"/>
</dbReference>
<dbReference type="EMBL" id="JBHIRY010000001">
    <property type="protein sequence ID" value="MFB5759221.1"/>
    <property type="molecule type" value="Genomic_DNA"/>
</dbReference>
<dbReference type="Pfam" id="PF07977">
    <property type="entry name" value="FabA"/>
    <property type="match status" value="1"/>
</dbReference>
<dbReference type="NCBIfam" id="NF000582">
    <property type="entry name" value="PRK00006.1"/>
    <property type="match status" value="1"/>
</dbReference>
<dbReference type="PANTHER" id="PTHR30272">
    <property type="entry name" value="3-HYDROXYACYL-[ACYL-CARRIER-PROTEIN] DEHYDRATASE"/>
    <property type="match status" value="1"/>
</dbReference>
<dbReference type="PANTHER" id="PTHR30272:SF1">
    <property type="entry name" value="3-HYDROXYACYL-[ACYL-CARRIER-PROTEIN] DEHYDRATASE"/>
    <property type="match status" value="1"/>
</dbReference>
<evidence type="ECO:0000313" key="3">
    <source>
        <dbReference type="EMBL" id="MFB5759221.1"/>
    </source>
</evidence>
<dbReference type="CDD" id="cd01288">
    <property type="entry name" value="FabZ"/>
    <property type="match status" value="1"/>
</dbReference>
<dbReference type="GO" id="GO:0019171">
    <property type="term" value="F:(3R)-hydroxyacyl-[acyl-carrier-protein] dehydratase activity"/>
    <property type="evidence" value="ECO:0007669"/>
    <property type="project" value="UniProtKB-EC"/>
</dbReference>
<organism evidence="3 4">
    <name type="scientific">Paenibacillus medicaginis</name>
    <dbReference type="NCBI Taxonomy" id="1470560"/>
    <lineage>
        <taxon>Bacteria</taxon>
        <taxon>Bacillati</taxon>
        <taxon>Bacillota</taxon>
        <taxon>Bacilli</taxon>
        <taxon>Bacillales</taxon>
        <taxon>Paenibacillaceae</taxon>
        <taxon>Paenibacillus</taxon>
    </lineage>
</organism>
<gene>
    <name evidence="3" type="primary">fabZ</name>
    <name evidence="3" type="ORF">ACE5LO_02325</name>
</gene>
<sequence>MRLSSNDIRSLLPQDYPFIFVDSVLDYELHDHITCLKNVSFNEWFFPGHFPDNPVFPGILLIEGMAQSIILLYKLSIGKTEDAEKKIFLFTAIKKARFLDKVKPGDQVIYKCRFVRLIDHAIFAEAEAMVGNKVVAKAEIHGCISD</sequence>
<dbReference type="RefSeq" id="WP_375518463.1">
    <property type="nucleotide sequence ID" value="NZ_JBHIRY010000001.1"/>
</dbReference>
<accession>A0ABV5BVP8</accession>
<proteinExistence type="inferred from homology"/>
<reference evidence="3 4" key="1">
    <citation type="submission" date="2024-09" db="EMBL/GenBank/DDBJ databases">
        <title>Paenibacillus zeirhizospherea sp. nov., isolated from surface of the maize (Zea mays) roots in a horticulture field, Hungary.</title>
        <authorList>
            <person name="Marton D."/>
            <person name="Farkas M."/>
            <person name="Bedics A."/>
            <person name="Toth E."/>
            <person name="Tancsics A."/>
            <person name="Boka K."/>
            <person name="Marati G."/>
            <person name="Kriszt B."/>
            <person name="Cserhati M."/>
        </authorList>
    </citation>
    <scope>NUCLEOTIDE SEQUENCE [LARGE SCALE GENOMIC DNA]</scope>
    <source>
        <strain evidence="3 4">JCM 18446</strain>
    </source>
</reference>
<evidence type="ECO:0000256" key="2">
    <source>
        <dbReference type="ARBA" id="ARBA00023239"/>
    </source>
</evidence>
<dbReference type="InterPro" id="IPR029069">
    <property type="entry name" value="HotDog_dom_sf"/>
</dbReference>
<dbReference type="SUPFAM" id="SSF54637">
    <property type="entry name" value="Thioesterase/thiol ester dehydrase-isomerase"/>
    <property type="match status" value="1"/>
</dbReference>
<evidence type="ECO:0000313" key="4">
    <source>
        <dbReference type="Proteomes" id="UP001580430"/>
    </source>
</evidence>
<dbReference type="Proteomes" id="UP001580430">
    <property type="component" value="Unassembled WGS sequence"/>
</dbReference>
<comment type="similarity">
    <text evidence="1">Belongs to the thioester dehydratase family. FabZ subfamily.</text>
</comment>
<keyword evidence="4" id="KW-1185">Reference proteome</keyword>
<protein>
    <submittedName>
        <fullName evidence="3">3-hydroxyacyl-ACP dehydratase FabZ</fullName>
        <ecNumber evidence="3">4.2.1.59</ecNumber>
    </submittedName>
</protein>
<name>A0ABV5BVP8_9BACL</name>